<gene>
    <name evidence="5" type="primary">algR</name>
    <name evidence="5" type="ORF">GCM10011613_13340</name>
</gene>
<dbReference type="Pfam" id="PF00072">
    <property type="entry name" value="Response_reg"/>
    <property type="match status" value="1"/>
</dbReference>
<organism evidence="5 6">
    <name type="scientific">Cellvibrio zantedeschiae</name>
    <dbReference type="NCBI Taxonomy" id="1237077"/>
    <lineage>
        <taxon>Bacteria</taxon>
        <taxon>Pseudomonadati</taxon>
        <taxon>Pseudomonadota</taxon>
        <taxon>Gammaproteobacteria</taxon>
        <taxon>Cellvibrionales</taxon>
        <taxon>Cellvibrionaceae</taxon>
        <taxon>Cellvibrio</taxon>
    </lineage>
</organism>
<evidence type="ECO:0000313" key="5">
    <source>
        <dbReference type="EMBL" id="GGY70252.1"/>
    </source>
</evidence>
<comment type="caution">
    <text evidence="5">The sequence shown here is derived from an EMBL/GenBank/DDBJ whole genome shotgun (WGS) entry which is preliminary data.</text>
</comment>
<dbReference type="InterPro" id="IPR001789">
    <property type="entry name" value="Sig_transdc_resp-reg_receiver"/>
</dbReference>
<dbReference type="PROSITE" id="PS50110">
    <property type="entry name" value="RESPONSE_REGULATORY"/>
    <property type="match status" value="1"/>
</dbReference>
<evidence type="ECO:0000256" key="1">
    <source>
        <dbReference type="ARBA" id="ARBA00023012"/>
    </source>
</evidence>
<keyword evidence="5" id="KW-0238">DNA-binding</keyword>
<dbReference type="SUPFAM" id="SSF52172">
    <property type="entry name" value="CheY-like"/>
    <property type="match status" value="1"/>
</dbReference>
<dbReference type="Pfam" id="PF04397">
    <property type="entry name" value="LytTR"/>
    <property type="match status" value="1"/>
</dbReference>
<keyword evidence="2" id="KW-0597">Phosphoprotein</keyword>
<dbReference type="PANTHER" id="PTHR37299:SF1">
    <property type="entry name" value="STAGE 0 SPORULATION PROTEIN A HOMOLOG"/>
    <property type="match status" value="1"/>
</dbReference>
<protein>
    <submittedName>
        <fullName evidence="5">DNA-binding response regulator</fullName>
    </submittedName>
</protein>
<dbReference type="Gene3D" id="3.40.50.2300">
    <property type="match status" value="1"/>
</dbReference>
<dbReference type="PANTHER" id="PTHR37299">
    <property type="entry name" value="TRANSCRIPTIONAL REGULATOR-RELATED"/>
    <property type="match status" value="1"/>
</dbReference>
<name>A0ABQ3AYZ5_9GAMM</name>
<reference evidence="6" key="1">
    <citation type="journal article" date="2019" name="Int. J. Syst. Evol. Microbiol.">
        <title>The Global Catalogue of Microorganisms (GCM) 10K type strain sequencing project: providing services to taxonomists for standard genome sequencing and annotation.</title>
        <authorList>
            <consortium name="The Broad Institute Genomics Platform"/>
            <consortium name="The Broad Institute Genome Sequencing Center for Infectious Disease"/>
            <person name="Wu L."/>
            <person name="Ma J."/>
        </authorList>
    </citation>
    <scope>NUCLEOTIDE SEQUENCE [LARGE SCALE GENOMIC DNA]</scope>
    <source>
        <strain evidence="6">KCTC 32239</strain>
    </source>
</reference>
<accession>A0ABQ3AYZ5</accession>
<proteinExistence type="predicted"/>
<feature type="modified residue" description="4-aspartylphosphate" evidence="2">
    <location>
        <position position="53"/>
    </location>
</feature>
<dbReference type="PROSITE" id="PS50930">
    <property type="entry name" value="HTH_LYTTR"/>
    <property type="match status" value="1"/>
</dbReference>
<dbReference type="SMART" id="SM00448">
    <property type="entry name" value="REC"/>
    <property type="match status" value="1"/>
</dbReference>
<keyword evidence="1" id="KW-0902">Two-component regulatory system</keyword>
<dbReference type="InterPro" id="IPR046947">
    <property type="entry name" value="LytR-like"/>
</dbReference>
<dbReference type="InterPro" id="IPR011006">
    <property type="entry name" value="CheY-like_superfamily"/>
</dbReference>
<dbReference type="Gene3D" id="2.40.50.1020">
    <property type="entry name" value="LytTr DNA-binding domain"/>
    <property type="match status" value="1"/>
</dbReference>
<keyword evidence="6" id="KW-1185">Reference proteome</keyword>
<dbReference type="InterPro" id="IPR007492">
    <property type="entry name" value="LytTR_DNA-bd_dom"/>
</dbReference>
<evidence type="ECO:0000256" key="2">
    <source>
        <dbReference type="PROSITE-ProRule" id="PRU00169"/>
    </source>
</evidence>
<sequence>MKAIVVEDSRLAREGLIKMLQEYPDIDIAGAADHPSTALVLIHEHEPDIIFLDIHMPGESGFDLLEKLDYSPKIIFTTAYSEYAIRSFDFNTIDYLLKPISHERLKLAIEKLSMHSEEYKTSPKPALDIHSRMFVKDGDKCHLVPLESIRYFESCKNHVRIFFGNDNAFVRKSLNSVEERLPKKYFFRANRQYVVNLNEVTKIEESISDGYEITMSDGKTLEISRRNAVELKDLLSF</sequence>
<dbReference type="Proteomes" id="UP000619761">
    <property type="component" value="Unassembled WGS sequence"/>
</dbReference>
<dbReference type="SMART" id="SM00850">
    <property type="entry name" value="LytTR"/>
    <property type="match status" value="1"/>
</dbReference>
<dbReference type="EMBL" id="BMYZ01000001">
    <property type="protein sequence ID" value="GGY70252.1"/>
    <property type="molecule type" value="Genomic_DNA"/>
</dbReference>
<dbReference type="RefSeq" id="WP_189416925.1">
    <property type="nucleotide sequence ID" value="NZ_BMYZ01000001.1"/>
</dbReference>
<evidence type="ECO:0000259" key="3">
    <source>
        <dbReference type="PROSITE" id="PS50110"/>
    </source>
</evidence>
<feature type="domain" description="HTH LytTR-type" evidence="4">
    <location>
        <begin position="133"/>
        <end position="237"/>
    </location>
</feature>
<evidence type="ECO:0000259" key="4">
    <source>
        <dbReference type="PROSITE" id="PS50930"/>
    </source>
</evidence>
<evidence type="ECO:0000313" key="6">
    <source>
        <dbReference type="Proteomes" id="UP000619761"/>
    </source>
</evidence>
<feature type="domain" description="Response regulatory" evidence="3">
    <location>
        <begin position="2"/>
        <end position="113"/>
    </location>
</feature>
<dbReference type="GO" id="GO:0003677">
    <property type="term" value="F:DNA binding"/>
    <property type="evidence" value="ECO:0007669"/>
    <property type="project" value="UniProtKB-KW"/>
</dbReference>